<proteinExistence type="predicted"/>
<feature type="region of interest" description="Disordered" evidence="1">
    <location>
        <begin position="1"/>
        <end position="25"/>
    </location>
</feature>
<feature type="compositionally biased region" description="Basic and acidic residues" evidence="1">
    <location>
        <begin position="1"/>
        <end position="11"/>
    </location>
</feature>
<keyword evidence="2" id="KW-0472">Membrane</keyword>
<reference evidence="3" key="1">
    <citation type="journal article" date="2020" name="Stud. Mycol.">
        <title>101 Dothideomycetes genomes: a test case for predicting lifestyles and emergence of pathogens.</title>
        <authorList>
            <person name="Haridas S."/>
            <person name="Albert R."/>
            <person name="Binder M."/>
            <person name="Bloem J."/>
            <person name="Labutti K."/>
            <person name="Salamov A."/>
            <person name="Andreopoulos B."/>
            <person name="Baker S."/>
            <person name="Barry K."/>
            <person name="Bills G."/>
            <person name="Bluhm B."/>
            <person name="Cannon C."/>
            <person name="Castanera R."/>
            <person name="Culley D."/>
            <person name="Daum C."/>
            <person name="Ezra D."/>
            <person name="Gonzalez J."/>
            <person name="Henrissat B."/>
            <person name="Kuo A."/>
            <person name="Liang C."/>
            <person name="Lipzen A."/>
            <person name="Lutzoni F."/>
            <person name="Magnuson J."/>
            <person name="Mondo S."/>
            <person name="Nolan M."/>
            <person name="Ohm R."/>
            <person name="Pangilinan J."/>
            <person name="Park H.-J."/>
            <person name="Ramirez L."/>
            <person name="Alfaro M."/>
            <person name="Sun H."/>
            <person name="Tritt A."/>
            <person name="Yoshinaga Y."/>
            <person name="Zwiers L.-H."/>
            <person name="Turgeon B."/>
            <person name="Goodwin S."/>
            <person name="Spatafora J."/>
            <person name="Crous P."/>
            <person name="Grigoriev I."/>
        </authorList>
    </citation>
    <scope>NUCLEOTIDE SEQUENCE</scope>
    <source>
        <strain evidence="3">CBS 119925</strain>
    </source>
</reference>
<keyword evidence="2" id="KW-0812">Transmembrane</keyword>
<evidence type="ECO:0000313" key="4">
    <source>
        <dbReference type="Proteomes" id="UP000799440"/>
    </source>
</evidence>
<evidence type="ECO:0000313" key="3">
    <source>
        <dbReference type="EMBL" id="KAF2747285.1"/>
    </source>
</evidence>
<keyword evidence="4" id="KW-1185">Reference proteome</keyword>
<evidence type="ECO:0000256" key="1">
    <source>
        <dbReference type="SAM" id="MobiDB-lite"/>
    </source>
</evidence>
<accession>A0A6A6V9S4</accession>
<keyword evidence="2" id="KW-1133">Transmembrane helix</keyword>
<protein>
    <submittedName>
        <fullName evidence="3">Uncharacterized protein</fullName>
    </submittedName>
</protein>
<gene>
    <name evidence="3" type="ORF">M011DRAFT_54404</name>
</gene>
<dbReference type="EMBL" id="MU006573">
    <property type="protein sequence ID" value="KAF2747285.1"/>
    <property type="molecule type" value="Genomic_DNA"/>
</dbReference>
<organism evidence="3 4">
    <name type="scientific">Sporormia fimetaria CBS 119925</name>
    <dbReference type="NCBI Taxonomy" id="1340428"/>
    <lineage>
        <taxon>Eukaryota</taxon>
        <taxon>Fungi</taxon>
        <taxon>Dikarya</taxon>
        <taxon>Ascomycota</taxon>
        <taxon>Pezizomycotina</taxon>
        <taxon>Dothideomycetes</taxon>
        <taxon>Pleosporomycetidae</taxon>
        <taxon>Pleosporales</taxon>
        <taxon>Sporormiaceae</taxon>
        <taxon>Sporormia</taxon>
    </lineage>
</organism>
<dbReference type="Proteomes" id="UP000799440">
    <property type="component" value="Unassembled WGS sequence"/>
</dbReference>
<feature type="transmembrane region" description="Helical" evidence="2">
    <location>
        <begin position="117"/>
        <end position="139"/>
    </location>
</feature>
<sequence length="140" mass="15497">MAARWSDDTRGQELGVGRKAGSTDRCRNKGQNGLYWRIAQMRTRVLRWSSWWKSQMSRRGGRGRASGRPCPATFHLVATGLMRLFAGFCRKCVCDSDARTFGMGSCCCWVSTPEGRLAVGGVLLSVWSMLTVGWVAGVWG</sequence>
<evidence type="ECO:0000256" key="2">
    <source>
        <dbReference type="SAM" id="Phobius"/>
    </source>
</evidence>
<dbReference type="AlphaFoldDB" id="A0A6A6V9S4"/>
<name>A0A6A6V9S4_9PLEO</name>